<dbReference type="Gene3D" id="1.20.140.100">
    <property type="entry name" value="Dynein heavy chain, N-terminal domain 2"/>
    <property type="match status" value="1"/>
</dbReference>
<accession>A0A9P0E8W4</accession>
<dbReference type="GO" id="GO:0030286">
    <property type="term" value="C:dynein complex"/>
    <property type="evidence" value="ECO:0007669"/>
    <property type="project" value="InterPro"/>
</dbReference>
<evidence type="ECO:0000313" key="2">
    <source>
        <dbReference type="EMBL" id="CAH1393776.1"/>
    </source>
</evidence>
<gene>
    <name evidence="2" type="ORF">NEZAVI_LOCUS4393</name>
</gene>
<protein>
    <recommendedName>
        <fullName evidence="1">Dynein heavy chain linker domain-containing protein</fullName>
    </recommendedName>
</protein>
<dbReference type="Gene3D" id="1.10.287.2620">
    <property type="match status" value="1"/>
</dbReference>
<dbReference type="AlphaFoldDB" id="A0A9P0E8W4"/>
<dbReference type="GO" id="GO:0051959">
    <property type="term" value="F:dynein light intermediate chain binding"/>
    <property type="evidence" value="ECO:0007669"/>
    <property type="project" value="InterPro"/>
</dbReference>
<sequence>MAITLERRLSGRHKAQELEPHIIPMSISYMKFVLNEKFHYEEHYGIQIRELTQEIHEFYKMHLHGFQFFADYDIVKENAMYLLDLVRIVKGFEVRAKYIFKELKAMDPSLSKQPCDALDDIKKALTPQVDLIFQVREWVIFSETLLNGPRENIDYEVIEKEMDQALRKFRGLRKWFRGLIKKQLLERWTFQYDGILDSPEEKLWPGPIKLLNAVLESIRTLKLSGPIIKILTNRNMVRRHWMEISSICGVTLDNFKGMSIQHLIDLGITEFLEKIEPYSTAATREAALKKMLDEMLLDWQHVVFNVNFSTRIIKSPARGEVLLRKSATKGEVQPFICRRDKFVPLKKSYYKTKGKVRSLEEIQLILDDHLGKALGMKGSAFVRPYKDEVCNWYEKLVYINQMLDDWGKVQIQWMYFSPIFSSPDIIRQMPTEGALFEVCYNITVSYVQLIEMVKENPSVLLMSENKFREKCINEALKQLDIVTDGVNAYLEEKRLYFARNTPNYIVRLETGREPVRMKVIKKMINLWTKLEFMPEERLPKLCFNRLKTLDKEKPDIDFNWVSQFRAIAELNAFAEELSIHHTNGLLRYKDDFLEKAHFSA</sequence>
<feature type="domain" description="Dynein heavy chain linker" evidence="1">
    <location>
        <begin position="350"/>
        <end position="499"/>
    </location>
</feature>
<dbReference type="PANTHER" id="PTHR45703:SF1">
    <property type="entry name" value="DYNEINS HEAVY CHAIN"/>
    <property type="match status" value="1"/>
</dbReference>
<evidence type="ECO:0000259" key="1">
    <source>
        <dbReference type="Pfam" id="PF08393"/>
    </source>
</evidence>
<feature type="domain" description="Dynein heavy chain linker" evidence="1">
    <location>
        <begin position="118"/>
        <end position="309"/>
    </location>
</feature>
<dbReference type="InterPro" id="IPR026983">
    <property type="entry name" value="DHC"/>
</dbReference>
<dbReference type="InterPro" id="IPR042222">
    <property type="entry name" value="Dynein_2_N"/>
</dbReference>
<dbReference type="Pfam" id="PF08393">
    <property type="entry name" value="DHC_N2"/>
    <property type="match status" value="2"/>
</dbReference>
<dbReference type="EMBL" id="OV725078">
    <property type="protein sequence ID" value="CAH1393776.1"/>
    <property type="molecule type" value="Genomic_DNA"/>
</dbReference>
<dbReference type="OrthoDB" id="6628854at2759"/>
<dbReference type="Proteomes" id="UP001152798">
    <property type="component" value="Chromosome 2"/>
</dbReference>
<dbReference type="GO" id="GO:0045505">
    <property type="term" value="F:dynein intermediate chain binding"/>
    <property type="evidence" value="ECO:0007669"/>
    <property type="project" value="InterPro"/>
</dbReference>
<organism evidence="2 3">
    <name type="scientific">Nezara viridula</name>
    <name type="common">Southern green stink bug</name>
    <name type="synonym">Cimex viridulus</name>
    <dbReference type="NCBI Taxonomy" id="85310"/>
    <lineage>
        <taxon>Eukaryota</taxon>
        <taxon>Metazoa</taxon>
        <taxon>Ecdysozoa</taxon>
        <taxon>Arthropoda</taxon>
        <taxon>Hexapoda</taxon>
        <taxon>Insecta</taxon>
        <taxon>Pterygota</taxon>
        <taxon>Neoptera</taxon>
        <taxon>Paraneoptera</taxon>
        <taxon>Hemiptera</taxon>
        <taxon>Heteroptera</taxon>
        <taxon>Panheteroptera</taxon>
        <taxon>Pentatomomorpha</taxon>
        <taxon>Pentatomoidea</taxon>
        <taxon>Pentatomidae</taxon>
        <taxon>Pentatominae</taxon>
        <taxon>Nezara</taxon>
    </lineage>
</organism>
<dbReference type="GO" id="GO:0007018">
    <property type="term" value="P:microtubule-based movement"/>
    <property type="evidence" value="ECO:0007669"/>
    <property type="project" value="InterPro"/>
</dbReference>
<reference evidence="2" key="1">
    <citation type="submission" date="2022-01" db="EMBL/GenBank/DDBJ databases">
        <authorList>
            <person name="King R."/>
        </authorList>
    </citation>
    <scope>NUCLEOTIDE SEQUENCE</scope>
</reference>
<keyword evidence="3" id="KW-1185">Reference proteome</keyword>
<name>A0A9P0E8W4_NEZVI</name>
<evidence type="ECO:0000313" key="3">
    <source>
        <dbReference type="Proteomes" id="UP001152798"/>
    </source>
</evidence>
<dbReference type="PANTHER" id="PTHR45703">
    <property type="entry name" value="DYNEIN HEAVY CHAIN"/>
    <property type="match status" value="1"/>
</dbReference>
<proteinExistence type="predicted"/>
<dbReference type="InterPro" id="IPR013602">
    <property type="entry name" value="Dynein_heavy_linker"/>
</dbReference>